<dbReference type="GO" id="GO:0016747">
    <property type="term" value="F:acyltransferase activity, transferring groups other than amino-acyl groups"/>
    <property type="evidence" value="ECO:0007669"/>
    <property type="project" value="InterPro"/>
</dbReference>
<protein>
    <submittedName>
        <fullName evidence="4">GCN5-related N-acetyltransferase</fullName>
    </submittedName>
</protein>
<dbReference type="InterPro" id="IPR050832">
    <property type="entry name" value="Bact_Acetyltransf"/>
</dbReference>
<dbReference type="NCBIfam" id="NF002959">
    <property type="entry name" value="PRK03624.1"/>
    <property type="match status" value="1"/>
</dbReference>
<evidence type="ECO:0000259" key="3">
    <source>
        <dbReference type="PROSITE" id="PS51186"/>
    </source>
</evidence>
<name>B1ZZB9_OPITP</name>
<dbReference type="PANTHER" id="PTHR43877">
    <property type="entry name" value="AMINOALKYLPHOSPHONATE N-ACETYLTRANSFERASE-RELATED-RELATED"/>
    <property type="match status" value="1"/>
</dbReference>
<keyword evidence="2" id="KW-0012">Acyltransferase</keyword>
<dbReference type="EMBL" id="CP001032">
    <property type="protein sequence ID" value="ACB77191.1"/>
    <property type="molecule type" value="Genomic_DNA"/>
</dbReference>
<dbReference type="InterPro" id="IPR016181">
    <property type="entry name" value="Acyl_CoA_acyltransferase"/>
</dbReference>
<evidence type="ECO:0000256" key="1">
    <source>
        <dbReference type="ARBA" id="ARBA00022679"/>
    </source>
</evidence>
<keyword evidence="1 4" id="KW-0808">Transferase</keyword>
<dbReference type="Pfam" id="PF00583">
    <property type="entry name" value="Acetyltransf_1"/>
    <property type="match status" value="1"/>
</dbReference>
<accession>B1ZZB9</accession>
<dbReference type="KEGG" id="ote:Oter_3917"/>
<feature type="domain" description="N-acetyltransferase" evidence="3">
    <location>
        <begin position="1"/>
        <end position="138"/>
    </location>
</feature>
<dbReference type="CDD" id="cd04301">
    <property type="entry name" value="NAT_SF"/>
    <property type="match status" value="1"/>
</dbReference>
<dbReference type="STRING" id="452637.Oter_3917"/>
<sequence length="138" mass="15670">MTIRAYRDADEKAVVGLWRACGLVRPQNDPRKDIRRKLKVNPEWFLVGEHDGRVVASAMVGYEGHRGWINYLAVEPRFQRTGFGRALMDEAERILRAAGCPKINLQVRTNNEAAVAFYRQLGFAVDDVVSLGKRLEVD</sequence>
<gene>
    <name evidence="4" type="ordered locus">Oter_3917</name>
</gene>
<dbReference type="Proteomes" id="UP000007013">
    <property type="component" value="Chromosome"/>
</dbReference>
<dbReference type="eggNOG" id="COG0456">
    <property type="taxonomic scope" value="Bacteria"/>
</dbReference>
<evidence type="ECO:0000313" key="5">
    <source>
        <dbReference type="Proteomes" id="UP000007013"/>
    </source>
</evidence>
<dbReference type="InterPro" id="IPR000182">
    <property type="entry name" value="GNAT_dom"/>
</dbReference>
<evidence type="ECO:0000313" key="4">
    <source>
        <dbReference type="EMBL" id="ACB77191.1"/>
    </source>
</evidence>
<organism evidence="4 5">
    <name type="scientific">Opitutus terrae (strain DSM 11246 / JCM 15787 / PB90-1)</name>
    <dbReference type="NCBI Taxonomy" id="452637"/>
    <lineage>
        <taxon>Bacteria</taxon>
        <taxon>Pseudomonadati</taxon>
        <taxon>Verrucomicrobiota</taxon>
        <taxon>Opitutia</taxon>
        <taxon>Opitutales</taxon>
        <taxon>Opitutaceae</taxon>
        <taxon>Opitutus</taxon>
    </lineage>
</organism>
<dbReference type="RefSeq" id="WP_012376720.1">
    <property type="nucleotide sequence ID" value="NC_010571.1"/>
</dbReference>
<dbReference type="SUPFAM" id="SSF55729">
    <property type="entry name" value="Acyl-CoA N-acyltransferases (Nat)"/>
    <property type="match status" value="1"/>
</dbReference>
<dbReference type="PROSITE" id="PS51186">
    <property type="entry name" value="GNAT"/>
    <property type="match status" value="1"/>
</dbReference>
<dbReference type="AlphaFoldDB" id="B1ZZB9"/>
<proteinExistence type="predicted"/>
<dbReference type="OrthoDB" id="9796381at2"/>
<reference evidence="4 5" key="1">
    <citation type="journal article" date="2011" name="J. Bacteriol.">
        <title>Genome sequence of the verrucomicrobium Opitutus terrae PB90-1, an abundant inhabitant of rice paddy soil ecosystems.</title>
        <authorList>
            <person name="van Passel M.W."/>
            <person name="Kant R."/>
            <person name="Palva A."/>
            <person name="Copeland A."/>
            <person name="Lucas S."/>
            <person name="Lapidus A."/>
            <person name="Glavina del Rio T."/>
            <person name="Pitluck S."/>
            <person name="Goltsman E."/>
            <person name="Clum A."/>
            <person name="Sun H."/>
            <person name="Schmutz J."/>
            <person name="Larimer F.W."/>
            <person name="Land M.L."/>
            <person name="Hauser L."/>
            <person name="Kyrpides N."/>
            <person name="Mikhailova N."/>
            <person name="Richardson P.P."/>
            <person name="Janssen P.H."/>
            <person name="de Vos W.M."/>
            <person name="Smidt H."/>
        </authorList>
    </citation>
    <scope>NUCLEOTIDE SEQUENCE [LARGE SCALE GENOMIC DNA]</scope>
    <source>
        <strain evidence="5">DSM 11246 / JCM 15787 / PB90-1</strain>
    </source>
</reference>
<evidence type="ECO:0000256" key="2">
    <source>
        <dbReference type="ARBA" id="ARBA00023315"/>
    </source>
</evidence>
<keyword evidence="5" id="KW-1185">Reference proteome</keyword>
<dbReference type="Gene3D" id="3.40.630.30">
    <property type="match status" value="1"/>
</dbReference>
<dbReference type="HOGENOM" id="CLU_013985_34_1_0"/>